<accession>A0A1M7YG07</accession>
<dbReference type="RefSeq" id="WP_073589905.1">
    <property type="nucleotide sequence ID" value="NZ_FRFD01000009.1"/>
</dbReference>
<evidence type="ECO:0000313" key="6">
    <source>
        <dbReference type="Proteomes" id="UP000184612"/>
    </source>
</evidence>
<sequence length="410" mass="47830">MLNFDKMLQEAISRDILTVSEVDDMLKMTRKKLVEQKHPYAINSRTNGRVITTVREDGKLKQISAVTMEDMLDKLYLFYFENKKKLTLNELFPEWKAERLNDKSLNIKTVRRDNEHWNKYYKDHSIIYVPISKLTTKMLNDFFNATITKFNLSNREYNNMKSIMIALMRIAIDEEIIMENPMNGIYIKAKFRAVRKKSDGSKLYLNDEFNALDTHLEEKSTLEALCIQLIFQLGVRIGEGVALKFSDIEYGKIAIQRMEEKVLVFDGENFKSAGVQIVEHLKKENDSEYRFISLTDVAKDIIRKAKELNPEGEFIFERNGEQLIARAVTYWLSKYCRDAGITYKSPHCTRRTTASRLSTEGMPLDKIRDILGQVDERTTLSYIYNPNTEQENLDIMNKALNSSNKKNKKN</sequence>
<evidence type="ECO:0000256" key="1">
    <source>
        <dbReference type="ARBA" id="ARBA00008857"/>
    </source>
</evidence>
<feature type="domain" description="Tyr recombinase" evidence="4">
    <location>
        <begin position="198"/>
        <end position="397"/>
    </location>
</feature>
<gene>
    <name evidence="5" type="ORF">SAMN02745217_03263</name>
</gene>
<keyword evidence="3" id="KW-0233">DNA recombination</keyword>
<dbReference type="OrthoDB" id="1899549at2"/>
<name>A0A1M7YG07_9FIRM</name>
<dbReference type="SUPFAM" id="SSF56349">
    <property type="entry name" value="DNA breaking-rejoining enzymes"/>
    <property type="match status" value="1"/>
</dbReference>
<evidence type="ECO:0000256" key="3">
    <source>
        <dbReference type="ARBA" id="ARBA00023172"/>
    </source>
</evidence>
<dbReference type="InterPro" id="IPR002104">
    <property type="entry name" value="Integrase_catalytic"/>
</dbReference>
<keyword evidence="6" id="KW-1185">Reference proteome</keyword>
<protein>
    <submittedName>
        <fullName evidence="5">Site-specific recombinase XerD</fullName>
    </submittedName>
</protein>
<dbReference type="InterPro" id="IPR010998">
    <property type="entry name" value="Integrase_recombinase_N"/>
</dbReference>
<comment type="similarity">
    <text evidence="1">Belongs to the 'phage' integrase family.</text>
</comment>
<dbReference type="PROSITE" id="PS51898">
    <property type="entry name" value="TYR_RECOMBINASE"/>
    <property type="match status" value="1"/>
</dbReference>
<dbReference type="PANTHER" id="PTHR30349">
    <property type="entry name" value="PHAGE INTEGRASE-RELATED"/>
    <property type="match status" value="1"/>
</dbReference>
<keyword evidence="2" id="KW-0238">DNA-binding</keyword>
<dbReference type="GO" id="GO:0015074">
    <property type="term" value="P:DNA integration"/>
    <property type="evidence" value="ECO:0007669"/>
    <property type="project" value="InterPro"/>
</dbReference>
<dbReference type="InterPro" id="IPR013762">
    <property type="entry name" value="Integrase-like_cat_sf"/>
</dbReference>
<dbReference type="Proteomes" id="UP000184612">
    <property type="component" value="Unassembled WGS sequence"/>
</dbReference>
<organism evidence="5 6">
    <name type="scientific">Anaerocolumna xylanovorans DSM 12503</name>
    <dbReference type="NCBI Taxonomy" id="1121345"/>
    <lineage>
        <taxon>Bacteria</taxon>
        <taxon>Bacillati</taxon>
        <taxon>Bacillota</taxon>
        <taxon>Clostridia</taxon>
        <taxon>Lachnospirales</taxon>
        <taxon>Lachnospiraceae</taxon>
        <taxon>Anaerocolumna</taxon>
    </lineage>
</organism>
<dbReference type="InterPro" id="IPR011010">
    <property type="entry name" value="DNA_brk_join_enz"/>
</dbReference>
<dbReference type="AlphaFoldDB" id="A0A1M7YG07"/>
<reference evidence="5 6" key="1">
    <citation type="submission" date="2016-12" db="EMBL/GenBank/DDBJ databases">
        <authorList>
            <person name="Song W.-J."/>
            <person name="Kurnit D.M."/>
        </authorList>
    </citation>
    <scope>NUCLEOTIDE SEQUENCE [LARGE SCALE GENOMIC DNA]</scope>
    <source>
        <strain evidence="5 6">DSM 12503</strain>
    </source>
</reference>
<evidence type="ECO:0000256" key="2">
    <source>
        <dbReference type="ARBA" id="ARBA00023125"/>
    </source>
</evidence>
<evidence type="ECO:0000313" key="5">
    <source>
        <dbReference type="EMBL" id="SHO51574.1"/>
    </source>
</evidence>
<dbReference type="Gene3D" id="1.10.443.10">
    <property type="entry name" value="Intergrase catalytic core"/>
    <property type="match status" value="1"/>
</dbReference>
<dbReference type="EMBL" id="FRFD01000009">
    <property type="protein sequence ID" value="SHO51574.1"/>
    <property type="molecule type" value="Genomic_DNA"/>
</dbReference>
<dbReference type="PANTHER" id="PTHR30349:SF41">
    <property type="entry name" value="INTEGRASE_RECOMBINASE PROTEIN MJ0367-RELATED"/>
    <property type="match status" value="1"/>
</dbReference>
<dbReference type="GO" id="GO:0003677">
    <property type="term" value="F:DNA binding"/>
    <property type="evidence" value="ECO:0007669"/>
    <property type="project" value="UniProtKB-KW"/>
</dbReference>
<dbReference type="STRING" id="1121345.SAMN02745217_03263"/>
<dbReference type="Gene3D" id="1.10.150.130">
    <property type="match status" value="1"/>
</dbReference>
<dbReference type="GO" id="GO:0006310">
    <property type="term" value="P:DNA recombination"/>
    <property type="evidence" value="ECO:0007669"/>
    <property type="project" value="UniProtKB-KW"/>
</dbReference>
<evidence type="ECO:0000259" key="4">
    <source>
        <dbReference type="PROSITE" id="PS51898"/>
    </source>
</evidence>
<dbReference type="InterPro" id="IPR050090">
    <property type="entry name" value="Tyrosine_recombinase_XerCD"/>
</dbReference>
<proteinExistence type="inferred from homology"/>
<dbReference type="Pfam" id="PF00589">
    <property type="entry name" value="Phage_integrase"/>
    <property type="match status" value="1"/>
</dbReference>